<reference evidence="2 3" key="1">
    <citation type="submission" date="2019-12" db="EMBL/GenBank/DDBJ databases">
        <title>Streptomyces sp. strain T44 isolated from rhizosphere soil of Broussonetia papyrifera.</title>
        <authorList>
            <person name="Mo P."/>
        </authorList>
    </citation>
    <scope>NUCLEOTIDE SEQUENCE [LARGE SCALE GENOMIC DNA]</scope>
    <source>
        <strain evidence="2 3">T44</strain>
    </source>
</reference>
<accession>A0A6I6MUQ7</accession>
<organism evidence="2 3">
    <name type="scientific">Streptomyces broussonetiae</name>
    <dbReference type="NCBI Taxonomy" id="2686304"/>
    <lineage>
        <taxon>Bacteria</taxon>
        <taxon>Bacillati</taxon>
        <taxon>Actinomycetota</taxon>
        <taxon>Actinomycetes</taxon>
        <taxon>Kitasatosporales</taxon>
        <taxon>Streptomycetaceae</taxon>
        <taxon>Streptomyces</taxon>
    </lineage>
</organism>
<evidence type="ECO:0000256" key="1">
    <source>
        <dbReference type="SAM" id="MobiDB-lite"/>
    </source>
</evidence>
<dbReference type="Proteomes" id="UP000436138">
    <property type="component" value="Chromosome"/>
</dbReference>
<dbReference type="KEGG" id="sbro:GQF42_00425"/>
<keyword evidence="3" id="KW-1185">Reference proteome</keyword>
<sequence>MTRAGRYRLLLATGGRPVQHGWWHEEKTGRRNFDTWAREYSSMPDPQVTLTDEETSETLAEWPEAD</sequence>
<dbReference type="EMBL" id="CP047020">
    <property type="protein sequence ID" value="QHA02039.1"/>
    <property type="molecule type" value="Genomic_DNA"/>
</dbReference>
<name>A0A6I6MUQ7_9ACTN</name>
<proteinExistence type="predicted"/>
<evidence type="ECO:0000313" key="3">
    <source>
        <dbReference type="Proteomes" id="UP000436138"/>
    </source>
</evidence>
<feature type="region of interest" description="Disordered" evidence="1">
    <location>
        <begin position="44"/>
        <end position="66"/>
    </location>
</feature>
<dbReference type="RefSeq" id="WP_158916683.1">
    <property type="nucleotide sequence ID" value="NZ_CP047020.1"/>
</dbReference>
<protein>
    <submittedName>
        <fullName evidence="2">Uncharacterized protein</fullName>
    </submittedName>
</protein>
<gene>
    <name evidence="2" type="ORF">GQF42_00425</name>
</gene>
<evidence type="ECO:0000313" key="2">
    <source>
        <dbReference type="EMBL" id="QHA02039.1"/>
    </source>
</evidence>
<dbReference type="AlphaFoldDB" id="A0A6I6MUQ7"/>